<evidence type="ECO:0000256" key="2">
    <source>
        <dbReference type="SAM" id="MobiDB-lite"/>
    </source>
</evidence>
<feature type="region of interest" description="Disordered" evidence="2">
    <location>
        <begin position="87"/>
        <end position="119"/>
    </location>
</feature>
<feature type="compositionally biased region" description="Polar residues" evidence="2">
    <location>
        <begin position="237"/>
        <end position="246"/>
    </location>
</feature>
<protein>
    <recommendedName>
        <fullName evidence="3">C2H2-type domain-containing protein</fullName>
    </recommendedName>
</protein>
<dbReference type="GO" id="GO:0008270">
    <property type="term" value="F:zinc ion binding"/>
    <property type="evidence" value="ECO:0007669"/>
    <property type="project" value="UniProtKB-KW"/>
</dbReference>
<evidence type="ECO:0000313" key="5">
    <source>
        <dbReference type="Proteomes" id="UP001642260"/>
    </source>
</evidence>
<dbReference type="AlphaFoldDB" id="A0ABC8M3G8"/>
<comment type="caution">
    <text evidence="4">The sequence shown here is derived from an EMBL/GenBank/DDBJ whole genome shotgun (WGS) entry which is preliminary data.</text>
</comment>
<gene>
    <name evidence="4" type="ORF">ERUC_LOCUS42620</name>
</gene>
<reference evidence="4 5" key="1">
    <citation type="submission" date="2022-03" db="EMBL/GenBank/DDBJ databases">
        <authorList>
            <person name="Macdonald S."/>
            <person name="Ahmed S."/>
            <person name="Newling K."/>
        </authorList>
    </citation>
    <scope>NUCLEOTIDE SEQUENCE [LARGE SCALE GENOMIC DNA]</scope>
</reference>
<accession>A0ABC8M3G8</accession>
<dbReference type="SMART" id="SM00355">
    <property type="entry name" value="ZnF_C2H2"/>
    <property type="match status" value="3"/>
</dbReference>
<feature type="domain" description="C2H2-type" evidence="3">
    <location>
        <begin position="51"/>
        <end position="78"/>
    </location>
</feature>
<evidence type="ECO:0000256" key="1">
    <source>
        <dbReference type="PROSITE-ProRule" id="PRU00042"/>
    </source>
</evidence>
<feature type="region of interest" description="Disordered" evidence="2">
    <location>
        <begin position="166"/>
        <end position="210"/>
    </location>
</feature>
<proteinExistence type="predicted"/>
<keyword evidence="1" id="KW-0479">Metal-binding</keyword>
<feature type="domain" description="C2H2-type" evidence="3">
    <location>
        <begin position="270"/>
        <end position="297"/>
    </location>
</feature>
<name>A0ABC8M3G8_ERUVS</name>
<dbReference type="PROSITE" id="PS00028">
    <property type="entry name" value="ZINC_FINGER_C2H2_1"/>
    <property type="match status" value="3"/>
</dbReference>
<dbReference type="Pfam" id="PF13912">
    <property type="entry name" value="zf-C2H2_6"/>
    <property type="match status" value="3"/>
</dbReference>
<dbReference type="InterPro" id="IPR013087">
    <property type="entry name" value="Znf_C2H2_type"/>
</dbReference>
<dbReference type="PANTHER" id="PTHR46869">
    <property type="entry name" value="C2H2-LIKE ZINC FINGER PROTEIN"/>
    <property type="match status" value="1"/>
</dbReference>
<dbReference type="PANTHER" id="PTHR46869:SF12">
    <property type="entry name" value="C2H2-TYPE DOMAIN-CONTAINING PROTEIN"/>
    <property type="match status" value="1"/>
</dbReference>
<dbReference type="InterPro" id="IPR036236">
    <property type="entry name" value="Znf_C2H2_sf"/>
</dbReference>
<dbReference type="SUPFAM" id="SSF57667">
    <property type="entry name" value="beta-beta-alpha zinc fingers"/>
    <property type="match status" value="2"/>
</dbReference>
<feature type="domain" description="C2H2-type" evidence="3">
    <location>
        <begin position="3"/>
        <end position="30"/>
    </location>
</feature>
<keyword evidence="1" id="KW-0863">Zinc-finger</keyword>
<dbReference type="PROSITE" id="PS50157">
    <property type="entry name" value="ZINC_FINGER_C2H2_2"/>
    <property type="match status" value="3"/>
</dbReference>
<dbReference type="EMBL" id="CAKOAT010880709">
    <property type="protein sequence ID" value="CAH8390137.1"/>
    <property type="molecule type" value="Genomic_DNA"/>
</dbReference>
<evidence type="ECO:0000313" key="4">
    <source>
        <dbReference type="EMBL" id="CAH8390137.1"/>
    </source>
</evidence>
<feature type="compositionally biased region" description="Low complexity" evidence="2">
    <location>
        <begin position="87"/>
        <end position="97"/>
    </location>
</feature>
<keyword evidence="1" id="KW-0862">Zinc</keyword>
<dbReference type="Gene3D" id="3.30.160.60">
    <property type="entry name" value="Classic Zinc Finger"/>
    <property type="match status" value="1"/>
</dbReference>
<feature type="region of interest" description="Disordered" evidence="2">
    <location>
        <begin position="230"/>
        <end position="250"/>
    </location>
</feature>
<dbReference type="Proteomes" id="UP001642260">
    <property type="component" value="Unassembled WGS sequence"/>
</dbReference>
<sequence length="322" mass="35351">MEFVCKYCDKKFPSGKSLGGHIRIHSPNKNNNKRRLLDQREIASLKQQQQHQCNVCSKSFCSVKALDNHMDCHNYDEGDKMVIDTQSTASETTTTSSGPAMIKRSKKQQHSNSQSFSSDPEIVQGAKDLMFMHLGTKGYNLAVKNSLVPAESSENNSEILQTKFAAAAADDDDDSENGSYVSDSSDDDDDYFMNGTKKSDSDISVGGSLRNSTGVGSGFNSFSYGDELHRSKRVSPSYESDSSADTNIKIPRYSDSKKAIGANKNSKGHHVCPICFKVYSSGQALGGHKRSHTIANQRHRITHTAADMQLDLNVPAQDDDDE</sequence>
<keyword evidence="5" id="KW-1185">Reference proteome</keyword>
<organism evidence="4 5">
    <name type="scientific">Eruca vesicaria subsp. sativa</name>
    <name type="common">Garden rocket</name>
    <name type="synonym">Eruca sativa</name>
    <dbReference type="NCBI Taxonomy" id="29727"/>
    <lineage>
        <taxon>Eukaryota</taxon>
        <taxon>Viridiplantae</taxon>
        <taxon>Streptophyta</taxon>
        <taxon>Embryophyta</taxon>
        <taxon>Tracheophyta</taxon>
        <taxon>Spermatophyta</taxon>
        <taxon>Magnoliopsida</taxon>
        <taxon>eudicotyledons</taxon>
        <taxon>Gunneridae</taxon>
        <taxon>Pentapetalae</taxon>
        <taxon>rosids</taxon>
        <taxon>malvids</taxon>
        <taxon>Brassicales</taxon>
        <taxon>Brassicaceae</taxon>
        <taxon>Brassiceae</taxon>
        <taxon>Eruca</taxon>
    </lineage>
</organism>
<evidence type="ECO:0000259" key="3">
    <source>
        <dbReference type="PROSITE" id="PS50157"/>
    </source>
</evidence>